<evidence type="ECO:0000313" key="2">
    <source>
        <dbReference type="Proteomes" id="UP000198790"/>
    </source>
</evidence>
<dbReference type="SUPFAM" id="SSF51126">
    <property type="entry name" value="Pectin lyase-like"/>
    <property type="match status" value="1"/>
</dbReference>
<dbReference type="EMBL" id="FOKK01000017">
    <property type="protein sequence ID" value="SFB53610.1"/>
    <property type="molecule type" value="Genomic_DNA"/>
</dbReference>
<dbReference type="AlphaFoldDB" id="A0A1I1BYL6"/>
<organism evidence="1 2">
    <name type="scientific">Algoriphagus aquimarinus</name>
    <dbReference type="NCBI Taxonomy" id="237018"/>
    <lineage>
        <taxon>Bacteria</taxon>
        <taxon>Pseudomonadati</taxon>
        <taxon>Bacteroidota</taxon>
        <taxon>Cytophagia</taxon>
        <taxon>Cytophagales</taxon>
        <taxon>Cyclobacteriaceae</taxon>
        <taxon>Algoriphagus</taxon>
    </lineage>
</organism>
<protein>
    <recommendedName>
        <fullName evidence="3">Pectate lyase superfamily protein domain-containing protein</fullName>
    </recommendedName>
</protein>
<dbReference type="InterPro" id="IPR012334">
    <property type="entry name" value="Pectin_lyas_fold"/>
</dbReference>
<keyword evidence="2" id="KW-1185">Reference proteome</keyword>
<reference evidence="1 2" key="1">
    <citation type="submission" date="2016-10" db="EMBL/GenBank/DDBJ databases">
        <authorList>
            <person name="de Groot N.N."/>
        </authorList>
    </citation>
    <scope>NUCLEOTIDE SEQUENCE [LARGE SCALE GENOMIC DNA]</scope>
    <source>
        <strain evidence="1 2">DSM 23399</strain>
    </source>
</reference>
<dbReference type="STRING" id="237018.SAMN04489723_11773"/>
<proteinExistence type="predicted"/>
<accession>A0A1I1BYL6</accession>
<dbReference type="InterPro" id="IPR011050">
    <property type="entry name" value="Pectin_lyase_fold/virulence"/>
</dbReference>
<dbReference type="Proteomes" id="UP000198790">
    <property type="component" value="Unassembled WGS sequence"/>
</dbReference>
<dbReference type="Gene3D" id="2.160.20.10">
    <property type="entry name" value="Single-stranded right-handed beta-helix, Pectin lyase-like"/>
    <property type="match status" value="1"/>
</dbReference>
<evidence type="ECO:0000313" key="1">
    <source>
        <dbReference type="EMBL" id="SFB53610.1"/>
    </source>
</evidence>
<gene>
    <name evidence="1" type="ORF">SAMN04489723_11773</name>
</gene>
<name>A0A1I1BYL6_9BACT</name>
<sequence length="58" mass="6043">MDTEGVQAAIDACYAKGGGTVRAPAGNYIIGTIQLKSNITLSLYYVASLLGSQYMAVL</sequence>
<evidence type="ECO:0008006" key="3">
    <source>
        <dbReference type="Google" id="ProtNLM"/>
    </source>
</evidence>